<dbReference type="RefSeq" id="WP_205376780.1">
    <property type="nucleotide sequence ID" value="NZ_JAFEJA010000001.1"/>
</dbReference>
<evidence type="ECO:0000256" key="1">
    <source>
        <dbReference type="SAM" id="MobiDB-lite"/>
    </source>
</evidence>
<evidence type="ECO:0000313" key="2">
    <source>
        <dbReference type="EMBL" id="MBM9621466.1"/>
    </source>
</evidence>
<name>A0ABS2UV71_9ACTN</name>
<evidence type="ECO:0000313" key="3">
    <source>
        <dbReference type="Proteomes" id="UP000664109"/>
    </source>
</evidence>
<reference evidence="2 3" key="1">
    <citation type="journal article" date="2016" name="Arch. Microbiol.">
        <title>Streptomyces zhihengii sp. nov., isolated from rhizospheric soil of Psammosilene tunicoides.</title>
        <authorList>
            <person name="Huang M.J."/>
            <person name="Fei J.J."/>
            <person name="Salam N."/>
            <person name="Kim C.J."/>
            <person name="Hozzein W.N."/>
            <person name="Xiao M."/>
            <person name="Huang H.Q."/>
            <person name="Li W.J."/>
        </authorList>
    </citation>
    <scope>NUCLEOTIDE SEQUENCE [LARGE SCALE GENOMIC DNA]</scope>
    <source>
        <strain evidence="2 3">YIM T102</strain>
    </source>
</reference>
<sequence>MRLRPARLPARLLHALLDGLRRLLPDRLPRGSRPGEARPRSAGPAPGAPSPSGPPPRPVPHTAPLRGEDSALVRPYLVAHEREQEDRRQRARRLELWLALYGVEFGPRVIHGVEVTA</sequence>
<feature type="region of interest" description="Disordered" evidence="1">
    <location>
        <begin position="24"/>
        <end position="71"/>
    </location>
</feature>
<gene>
    <name evidence="2" type="ORF">JE024_22535</name>
</gene>
<feature type="compositionally biased region" description="Pro residues" evidence="1">
    <location>
        <begin position="46"/>
        <end position="61"/>
    </location>
</feature>
<comment type="caution">
    <text evidence="2">The sequence shown here is derived from an EMBL/GenBank/DDBJ whole genome shotgun (WGS) entry which is preliminary data.</text>
</comment>
<proteinExistence type="predicted"/>
<feature type="compositionally biased region" description="Basic and acidic residues" evidence="1">
    <location>
        <begin position="24"/>
        <end position="39"/>
    </location>
</feature>
<organism evidence="2 3">
    <name type="scientific">Streptomyces zhihengii</name>
    <dbReference type="NCBI Taxonomy" id="1818004"/>
    <lineage>
        <taxon>Bacteria</taxon>
        <taxon>Bacillati</taxon>
        <taxon>Actinomycetota</taxon>
        <taxon>Actinomycetes</taxon>
        <taxon>Kitasatosporales</taxon>
        <taxon>Streptomycetaceae</taxon>
        <taxon>Streptomyces</taxon>
    </lineage>
</organism>
<accession>A0ABS2UV71</accession>
<keyword evidence="3" id="KW-1185">Reference proteome</keyword>
<dbReference type="Proteomes" id="UP000664109">
    <property type="component" value="Unassembled WGS sequence"/>
</dbReference>
<dbReference type="EMBL" id="JAFEJA010000001">
    <property type="protein sequence ID" value="MBM9621466.1"/>
    <property type="molecule type" value="Genomic_DNA"/>
</dbReference>
<protein>
    <submittedName>
        <fullName evidence="2">Uncharacterized protein</fullName>
    </submittedName>
</protein>